<organism evidence="1 2">
    <name type="scientific">Penaeus vannamei</name>
    <name type="common">Whiteleg shrimp</name>
    <name type="synonym">Litopenaeus vannamei</name>
    <dbReference type="NCBI Taxonomy" id="6689"/>
    <lineage>
        <taxon>Eukaryota</taxon>
        <taxon>Metazoa</taxon>
        <taxon>Ecdysozoa</taxon>
        <taxon>Arthropoda</taxon>
        <taxon>Crustacea</taxon>
        <taxon>Multicrustacea</taxon>
        <taxon>Malacostraca</taxon>
        <taxon>Eumalacostraca</taxon>
        <taxon>Eucarida</taxon>
        <taxon>Decapoda</taxon>
        <taxon>Dendrobranchiata</taxon>
        <taxon>Penaeoidea</taxon>
        <taxon>Penaeidae</taxon>
        <taxon>Penaeus</taxon>
    </lineage>
</organism>
<reference evidence="1 2" key="2">
    <citation type="submission" date="2019-01" db="EMBL/GenBank/DDBJ databases">
        <title>The decoding of complex shrimp genome reveals the adaptation for benthos swimmer, frequently molting mechanism and breeding impact on genome.</title>
        <authorList>
            <person name="Sun Y."/>
            <person name="Gao Y."/>
            <person name="Yu Y."/>
        </authorList>
    </citation>
    <scope>NUCLEOTIDE SEQUENCE [LARGE SCALE GENOMIC DNA]</scope>
    <source>
        <tissue evidence="1">Muscle</tissue>
    </source>
</reference>
<dbReference type="EMBL" id="QCYY01003105">
    <property type="protein sequence ID" value="ROT65297.1"/>
    <property type="molecule type" value="Genomic_DNA"/>
</dbReference>
<evidence type="ECO:0000313" key="1">
    <source>
        <dbReference type="EMBL" id="ROT65297.1"/>
    </source>
</evidence>
<sequence length="531" mass="58108">MALPRRDRSVGAAVALRETESVAANRWPWGTRVSGATVGLGRYRMADGAASASCGLGRQVSGALRWPSENSVSWRAGWPWEIGSVMCRRWGRHRWPGNRSVWRAGGPHGEQQQQWRRGGLGEQCLVAPAAALENRVSGRQVAGEPGPVGATVVCMRGGEKVSWRRATVALRENSVSGARGGLERQRPAIGAAGGLGEPVSGRPRFAWKKETVSSVEPALCVSTLHPVRLHSRYNSSQQTESHAPPGIGAAVGLGDTVSWRREWPCENRSVRCRFALTENSSSVAAVSVGWPWDGGRTGHWRRRVAWENRSVGAVVVSGGRTGHWRRGGLRRSSRQWTSPIGLGRQVSRRRVWPGEEQVSAWSRCVEARSQGERPARRGALEEEQSDGRRTEVGILENRRPLGRCAWWPVESGTRTVSVACVGLRTPKNRGRSRTPRWWHLREQVRWPAGSLEKSVKGMAPRVAFGRTAVGARVAYGAYRSVAPVALGEQRQSGAARWPWRTGSGAAAVIGLARDRVKMALRGPNLGHPDRH</sequence>
<reference evidence="1 2" key="1">
    <citation type="submission" date="2018-04" db="EMBL/GenBank/DDBJ databases">
        <authorList>
            <person name="Zhang X."/>
            <person name="Yuan J."/>
            <person name="Li F."/>
            <person name="Xiang J."/>
        </authorList>
    </citation>
    <scope>NUCLEOTIDE SEQUENCE [LARGE SCALE GENOMIC DNA]</scope>
    <source>
        <tissue evidence="1">Muscle</tissue>
    </source>
</reference>
<accession>A0A423SM32</accession>
<dbReference type="AlphaFoldDB" id="A0A423SM32"/>
<protein>
    <submittedName>
        <fullName evidence="1">Uncharacterized protein</fullName>
    </submittedName>
</protein>
<keyword evidence="2" id="KW-1185">Reference proteome</keyword>
<dbReference type="Proteomes" id="UP000283509">
    <property type="component" value="Unassembled WGS sequence"/>
</dbReference>
<gene>
    <name evidence="1" type="ORF">C7M84_016741</name>
</gene>
<name>A0A423SM32_PENVA</name>
<comment type="caution">
    <text evidence="1">The sequence shown here is derived from an EMBL/GenBank/DDBJ whole genome shotgun (WGS) entry which is preliminary data.</text>
</comment>
<evidence type="ECO:0000313" key="2">
    <source>
        <dbReference type="Proteomes" id="UP000283509"/>
    </source>
</evidence>
<proteinExistence type="predicted"/>